<feature type="region of interest" description="Disordered" evidence="1">
    <location>
        <begin position="43"/>
        <end position="66"/>
    </location>
</feature>
<dbReference type="AlphaFoldDB" id="R7YW62"/>
<proteinExistence type="predicted"/>
<dbReference type="RefSeq" id="XP_007781439.1">
    <property type="nucleotide sequence ID" value="XM_007783249.1"/>
</dbReference>
<evidence type="ECO:0000313" key="2">
    <source>
        <dbReference type="EMBL" id="EON66122.1"/>
    </source>
</evidence>
<reference evidence="3" key="1">
    <citation type="submission" date="2012-06" db="EMBL/GenBank/DDBJ databases">
        <title>The genome sequence of Coniosporium apollinis CBS 100218.</title>
        <authorList>
            <consortium name="The Broad Institute Genome Sequencing Platform"/>
            <person name="Cuomo C."/>
            <person name="Gorbushina A."/>
            <person name="Noack S."/>
            <person name="Walker B."/>
            <person name="Young S.K."/>
            <person name="Zeng Q."/>
            <person name="Gargeya S."/>
            <person name="Fitzgerald M."/>
            <person name="Haas B."/>
            <person name="Abouelleil A."/>
            <person name="Alvarado L."/>
            <person name="Arachchi H.M."/>
            <person name="Berlin A.M."/>
            <person name="Chapman S.B."/>
            <person name="Goldberg J."/>
            <person name="Griggs A."/>
            <person name="Gujja S."/>
            <person name="Hansen M."/>
            <person name="Howarth C."/>
            <person name="Imamovic A."/>
            <person name="Larimer J."/>
            <person name="McCowan C."/>
            <person name="Montmayeur A."/>
            <person name="Murphy C."/>
            <person name="Neiman D."/>
            <person name="Pearson M."/>
            <person name="Priest M."/>
            <person name="Roberts A."/>
            <person name="Saif S."/>
            <person name="Shea T."/>
            <person name="Sisk P."/>
            <person name="Sykes S."/>
            <person name="Wortman J."/>
            <person name="Nusbaum C."/>
            <person name="Birren B."/>
        </authorList>
    </citation>
    <scope>NUCLEOTIDE SEQUENCE [LARGE SCALE GENOMIC DNA]</scope>
    <source>
        <strain evidence="3">CBS 100218</strain>
    </source>
</reference>
<gene>
    <name evidence="2" type="ORF">W97_05365</name>
</gene>
<dbReference type="GeneID" id="19902676"/>
<keyword evidence="3" id="KW-1185">Reference proteome</keyword>
<dbReference type="HOGENOM" id="CLU_202021_0_0_1"/>
<accession>R7YW62</accession>
<evidence type="ECO:0000313" key="3">
    <source>
        <dbReference type="Proteomes" id="UP000016924"/>
    </source>
</evidence>
<protein>
    <submittedName>
        <fullName evidence="2">Uncharacterized protein</fullName>
    </submittedName>
</protein>
<sequence>MDRFFNGKDRDAERERLERDREADRKFKETMSEAATAIPKALADLGDAIRQGSDQNGRNSKRHGGE</sequence>
<name>R7YW62_CONA1</name>
<dbReference type="Proteomes" id="UP000016924">
    <property type="component" value="Unassembled WGS sequence"/>
</dbReference>
<dbReference type="EMBL" id="JH767578">
    <property type="protein sequence ID" value="EON66122.1"/>
    <property type="molecule type" value="Genomic_DNA"/>
</dbReference>
<evidence type="ECO:0000256" key="1">
    <source>
        <dbReference type="SAM" id="MobiDB-lite"/>
    </source>
</evidence>
<organism evidence="2 3">
    <name type="scientific">Coniosporium apollinis (strain CBS 100218)</name>
    <name type="common">Rock-inhabiting black yeast</name>
    <dbReference type="NCBI Taxonomy" id="1168221"/>
    <lineage>
        <taxon>Eukaryota</taxon>
        <taxon>Fungi</taxon>
        <taxon>Dikarya</taxon>
        <taxon>Ascomycota</taxon>
        <taxon>Pezizomycotina</taxon>
        <taxon>Dothideomycetes</taxon>
        <taxon>Dothideomycetes incertae sedis</taxon>
        <taxon>Coniosporium</taxon>
    </lineage>
</organism>
<feature type="region of interest" description="Disordered" evidence="1">
    <location>
        <begin position="1"/>
        <end position="30"/>
    </location>
</feature>